<protein>
    <submittedName>
        <fullName evidence="3">Uncharacterized protein</fullName>
    </submittedName>
</protein>
<dbReference type="EMBL" id="CAEKKB010000003">
    <property type="protein sequence ID" value="CAB4303344.1"/>
    <property type="molecule type" value="Genomic_DNA"/>
</dbReference>
<evidence type="ECO:0000313" key="4">
    <source>
        <dbReference type="Proteomes" id="UP000507245"/>
    </source>
</evidence>
<organism evidence="3 4">
    <name type="scientific">Prunus armeniaca</name>
    <name type="common">Apricot</name>
    <name type="synonym">Armeniaca vulgaris</name>
    <dbReference type="NCBI Taxonomy" id="36596"/>
    <lineage>
        <taxon>Eukaryota</taxon>
        <taxon>Viridiplantae</taxon>
        <taxon>Streptophyta</taxon>
        <taxon>Embryophyta</taxon>
        <taxon>Tracheophyta</taxon>
        <taxon>Spermatophyta</taxon>
        <taxon>Magnoliopsida</taxon>
        <taxon>eudicotyledons</taxon>
        <taxon>Gunneridae</taxon>
        <taxon>Pentapetalae</taxon>
        <taxon>rosids</taxon>
        <taxon>fabids</taxon>
        <taxon>Rosales</taxon>
        <taxon>Rosaceae</taxon>
        <taxon>Amygdaloideae</taxon>
        <taxon>Amygdaleae</taxon>
        <taxon>Prunus</taxon>
    </lineage>
</organism>
<feature type="region of interest" description="Disordered" evidence="1">
    <location>
        <begin position="68"/>
        <end position="96"/>
    </location>
</feature>
<gene>
    <name evidence="3" type="ORF">ORAREDHAP_LOCUS19453</name>
</gene>
<evidence type="ECO:0000256" key="2">
    <source>
        <dbReference type="SAM" id="SignalP"/>
    </source>
</evidence>
<dbReference type="AlphaFoldDB" id="A0A6J5WW91"/>
<dbReference type="Proteomes" id="UP000507245">
    <property type="component" value="Unassembled WGS sequence"/>
</dbReference>
<feature type="chain" id="PRO_5026941049" evidence="2">
    <location>
        <begin position="29"/>
        <end position="96"/>
    </location>
</feature>
<accession>A0A6J5WW91</accession>
<evidence type="ECO:0000313" key="3">
    <source>
        <dbReference type="EMBL" id="CAB4303344.1"/>
    </source>
</evidence>
<evidence type="ECO:0000256" key="1">
    <source>
        <dbReference type="SAM" id="MobiDB-lite"/>
    </source>
</evidence>
<keyword evidence="2" id="KW-0732">Signal</keyword>
<reference evidence="4" key="1">
    <citation type="journal article" date="2020" name="Genome Biol.">
        <title>Gamete binning: chromosome-level and haplotype-resolved genome assembly enabled by high-throughput single-cell sequencing of gamete genomes.</title>
        <authorList>
            <person name="Campoy J.A."/>
            <person name="Sun H."/>
            <person name="Goel M."/>
            <person name="Jiao W.-B."/>
            <person name="Folz-Donahue K."/>
            <person name="Wang N."/>
            <person name="Rubio M."/>
            <person name="Liu C."/>
            <person name="Kukat C."/>
            <person name="Ruiz D."/>
            <person name="Huettel B."/>
            <person name="Schneeberger K."/>
        </authorList>
    </citation>
    <scope>NUCLEOTIDE SEQUENCE [LARGE SCALE GENOMIC DNA]</scope>
    <source>
        <strain evidence="4">cv. Rojo Pasion</strain>
    </source>
</reference>
<feature type="signal peptide" evidence="2">
    <location>
        <begin position="1"/>
        <end position="28"/>
    </location>
</feature>
<proteinExistence type="predicted"/>
<name>A0A6J5WW91_PRUAR</name>
<keyword evidence="4" id="KW-1185">Reference proteome</keyword>
<sequence length="96" mass="10444">MAKLLLVSASALVFVILLLELRLSYSSAEPQRPIKSANTCSCSESNANFDKQRSARILGMAPRLRPLRILTNAGRDRDHPRKPSQASPKAPPGGHP</sequence>